<keyword evidence="1" id="KW-0732">Signal</keyword>
<sequence length="313" mass="33412">MQLSAALLSLLSQTTTAEPSPVAIGLQCSNVPMDRLSHRAHLIVAQALQDAYPAVAKNKNFLSDVRFDRSHATKEDALTWNGTWNYGCRLCPNDDDAMNAAPVGAYIANLGGDISPAGLQAWETALTSVFRATGHAELKNARACQISLYDQKYEEEAMVDVSIGVLCGGVDAGALGAGVSARALEVAYNKVHEAFNGGDNLLSGVHFDQMQAGKEAKLKWNGTWNYGCRLCPNDDDSMSGKVLEVPVAEFMGQIGCAFCDPEDNILLTDDAALRAWEAEYTAALLETHSEVFVNVHDCVIDIIPSAGGATSKA</sequence>
<evidence type="ECO:0000313" key="2">
    <source>
        <dbReference type="EMBL" id="GAX26482.1"/>
    </source>
</evidence>
<dbReference type="EMBL" id="BDSP01000247">
    <property type="protein sequence ID" value="GAX26482.1"/>
    <property type="molecule type" value="Genomic_DNA"/>
</dbReference>
<reference evidence="2 3" key="1">
    <citation type="journal article" date="2015" name="Plant Cell">
        <title>Oil accumulation by the oleaginous diatom Fistulifera solaris as revealed by the genome and transcriptome.</title>
        <authorList>
            <person name="Tanaka T."/>
            <person name="Maeda Y."/>
            <person name="Veluchamy A."/>
            <person name="Tanaka M."/>
            <person name="Abida H."/>
            <person name="Marechal E."/>
            <person name="Bowler C."/>
            <person name="Muto M."/>
            <person name="Sunaga Y."/>
            <person name="Tanaka M."/>
            <person name="Yoshino T."/>
            <person name="Taniguchi T."/>
            <person name="Fukuda Y."/>
            <person name="Nemoto M."/>
            <person name="Matsumoto M."/>
            <person name="Wong P.S."/>
            <person name="Aburatani S."/>
            <person name="Fujibuchi W."/>
        </authorList>
    </citation>
    <scope>NUCLEOTIDE SEQUENCE [LARGE SCALE GENOMIC DNA]</scope>
    <source>
        <strain evidence="2 3">JPCC DA0580</strain>
    </source>
</reference>
<proteinExistence type="predicted"/>
<dbReference type="AlphaFoldDB" id="A0A1Z5KK80"/>
<protein>
    <submittedName>
        <fullName evidence="2">Uncharacterized protein</fullName>
    </submittedName>
</protein>
<dbReference type="OrthoDB" id="54986at2759"/>
<accession>A0A1Z5KK80</accession>
<organism evidence="2 3">
    <name type="scientific">Fistulifera solaris</name>
    <name type="common">Oleaginous diatom</name>
    <dbReference type="NCBI Taxonomy" id="1519565"/>
    <lineage>
        <taxon>Eukaryota</taxon>
        <taxon>Sar</taxon>
        <taxon>Stramenopiles</taxon>
        <taxon>Ochrophyta</taxon>
        <taxon>Bacillariophyta</taxon>
        <taxon>Bacillariophyceae</taxon>
        <taxon>Bacillariophycidae</taxon>
        <taxon>Naviculales</taxon>
        <taxon>Naviculaceae</taxon>
        <taxon>Fistulifera</taxon>
    </lineage>
</organism>
<name>A0A1Z5KK80_FISSO</name>
<comment type="caution">
    <text evidence="2">The sequence shown here is derived from an EMBL/GenBank/DDBJ whole genome shotgun (WGS) entry which is preliminary data.</text>
</comment>
<feature type="chain" id="PRO_5013255687" evidence="1">
    <location>
        <begin position="18"/>
        <end position="313"/>
    </location>
</feature>
<evidence type="ECO:0000256" key="1">
    <source>
        <dbReference type="SAM" id="SignalP"/>
    </source>
</evidence>
<dbReference type="InParanoid" id="A0A1Z5KK80"/>
<gene>
    <name evidence="2" type="ORF">FisN_23Lh007</name>
</gene>
<feature type="signal peptide" evidence="1">
    <location>
        <begin position="1"/>
        <end position="17"/>
    </location>
</feature>
<dbReference type="Proteomes" id="UP000198406">
    <property type="component" value="Unassembled WGS sequence"/>
</dbReference>
<evidence type="ECO:0000313" key="3">
    <source>
        <dbReference type="Proteomes" id="UP000198406"/>
    </source>
</evidence>
<keyword evidence="3" id="KW-1185">Reference proteome</keyword>